<feature type="compositionally biased region" description="Acidic residues" evidence="3">
    <location>
        <begin position="25"/>
        <end position="34"/>
    </location>
</feature>
<geneLocation type="plasmid" evidence="6">
    <name>pjcm13574 dna</name>
</geneLocation>
<proteinExistence type="predicted"/>
<feature type="compositionally biased region" description="Basic and acidic residues" evidence="3">
    <location>
        <begin position="1"/>
        <end position="16"/>
    </location>
</feature>
<evidence type="ECO:0000256" key="4">
    <source>
        <dbReference type="SAM" id="Phobius"/>
    </source>
</evidence>
<comment type="subcellular location">
    <subcellularLocation>
        <location evidence="1">Membrane</location>
    </subcellularLocation>
</comment>
<dbReference type="PANTHER" id="PTHR37042">
    <property type="entry name" value="OUTER MEMBRANE PROTEIN RV1973"/>
    <property type="match status" value="1"/>
</dbReference>
<sequence length="239" mass="25150">MSTHAPTDERIDKPHTDGVIPGLEEPSDIPDSDTCEPTAAGHAGDDDDETAPSGDGEESDETPQAQGSSDDGTQSTRRPVPWSRVLAFGILPALVMLLAAGVGYLKWQEANYRGSEVAAAQSVSAATDTTVAILSYQADTADKELTAARDRLTGSFRDDYTKLINELVIPGAKEKKISVTATVPQAASVSATPNHAVVLVYVNQTTNVANDPPSDTASAVLVTLDKDGDNWLVSKFDPV</sequence>
<evidence type="ECO:0000256" key="3">
    <source>
        <dbReference type="SAM" id="MobiDB-lite"/>
    </source>
</evidence>
<evidence type="ECO:0008006" key="7">
    <source>
        <dbReference type="Google" id="ProtNLM"/>
    </source>
</evidence>
<keyword evidence="5" id="KW-0614">Plasmid</keyword>
<accession>A0A7I7XPU5</accession>
<feature type="compositionally biased region" description="Polar residues" evidence="3">
    <location>
        <begin position="62"/>
        <end position="77"/>
    </location>
</feature>
<feature type="transmembrane region" description="Helical" evidence="4">
    <location>
        <begin position="85"/>
        <end position="105"/>
    </location>
</feature>
<dbReference type="KEGG" id="mmag:MMAD_55530"/>
<keyword evidence="2 4" id="KW-0472">Membrane</keyword>
<dbReference type="GO" id="GO:0016020">
    <property type="term" value="C:membrane"/>
    <property type="evidence" value="ECO:0007669"/>
    <property type="project" value="UniProtKB-SubCell"/>
</dbReference>
<dbReference type="PANTHER" id="PTHR37042:SF4">
    <property type="entry name" value="OUTER MEMBRANE PROTEIN RV1973"/>
    <property type="match status" value="1"/>
</dbReference>
<organism evidence="5 6">
    <name type="scientific">Mycolicibacterium madagascariense</name>
    <dbReference type="NCBI Taxonomy" id="212765"/>
    <lineage>
        <taxon>Bacteria</taxon>
        <taxon>Bacillati</taxon>
        <taxon>Actinomycetota</taxon>
        <taxon>Actinomycetes</taxon>
        <taxon>Mycobacteriales</taxon>
        <taxon>Mycobacteriaceae</taxon>
        <taxon>Mycolicibacterium</taxon>
    </lineage>
</organism>
<name>A0A7I7XPU5_9MYCO</name>
<feature type="region of interest" description="Disordered" evidence="3">
    <location>
        <begin position="1"/>
        <end position="78"/>
    </location>
</feature>
<dbReference type="RefSeq" id="WP_246241393.1">
    <property type="nucleotide sequence ID" value="NZ_AP022611.1"/>
</dbReference>
<dbReference type="Proteomes" id="UP000466517">
    <property type="component" value="Plasmid pJCM13574"/>
</dbReference>
<feature type="compositionally biased region" description="Acidic residues" evidence="3">
    <location>
        <begin position="45"/>
        <end position="61"/>
    </location>
</feature>
<keyword evidence="4" id="KW-1133">Transmembrane helix</keyword>
<dbReference type="EMBL" id="AP022611">
    <property type="protein sequence ID" value="BBZ31258.1"/>
    <property type="molecule type" value="Genomic_DNA"/>
</dbReference>
<gene>
    <name evidence="5" type="ORF">MMAD_55530</name>
</gene>
<keyword evidence="4" id="KW-0812">Transmembrane</keyword>
<reference evidence="5 6" key="1">
    <citation type="journal article" date="2019" name="Emerg. Microbes Infect.">
        <title>Comprehensive subspecies identification of 175 nontuberculous mycobacteria species based on 7547 genomic profiles.</title>
        <authorList>
            <person name="Matsumoto Y."/>
            <person name="Kinjo T."/>
            <person name="Motooka D."/>
            <person name="Nabeya D."/>
            <person name="Jung N."/>
            <person name="Uechi K."/>
            <person name="Horii T."/>
            <person name="Iida T."/>
            <person name="Fujita J."/>
            <person name="Nakamura S."/>
        </authorList>
    </citation>
    <scope>NUCLEOTIDE SEQUENCE [LARGE SCALE GENOMIC DNA]</scope>
    <source>
        <strain evidence="5 6">JCM 13574</strain>
        <plasmid evidence="6">pjcm13574 dna</plasmid>
    </source>
</reference>
<evidence type="ECO:0000313" key="6">
    <source>
        <dbReference type="Proteomes" id="UP000466517"/>
    </source>
</evidence>
<protein>
    <recommendedName>
        <fullName evidence="7">Outer membrane protein</fullName>
    </recommendedName>
</protein>
<evidence type="ECO:0000313" key="5">
    <source>
        <dbReference type="EMBL" id="BBZ31258.1"/>
    </source>
</evidence>
<keyword evidence="6" id="KW-1185">Reference proteome</keyword>
<evidence type="ECO:0000256" key="2">
    <source>
        <dbReference type="ARBA" id="ARBA00023136"/>
    </source>
</evidence>
<evidence type="ECO:0000256" key="1">
    <source>
        <dbReference type="ARBA" id="ARBA00004370"/>
    </source>
</evidence>
<dbReference type="AlphaFoldDB" id="A0A7I7XPU5"/>